<dbReference type="GO" id="GO:0016020">
    <property type="term" value="C:membrane"/>
    <property type="evidence" value="ECO:0007669"/>
    <property type="project" value="UniProtKB-SubCell"/>
</dbReference>
<dbReference type="InterPro" id="IPR004846">
    <property type="entry name" value="T2SS/T3SS_dom"/>
</dbReference>
<dbReference type="EMBL" id="LACI01002349">
    <property type="protein sequence ID" value="KJU82348.1"/>
    <property type="molecule type" value="Genomic_DNA"/>
</dbReference>
<comment type="caution">
    <text evidence="7">The sequence shown here is derived from an EMBL/GenBank/DDBJ whole genome shotgun (WGS) entry which is preliminary data.</text>
</comment>
<keyword evidence="2" id="KW-0732">Signal</keyword>
<accession>A0A0F3GNV2</accession>
<proteinExistence type="inferred from homology"/>
<feature type="domain" description="Fervidolysin-like N-terminal prodomain" evidence="6">
    <location>
        <begin position="110"/>
        <end position="174"/>
    </location>
</feature>
<dbReference type="InterPro" id="IPR050810">
    <property type="entry name" value="Bact_Secretion_Sys_Channel"/>
</dbReference>
<dbReference type="AlphaFoldDB" id="A0A0F3GNV2"/>
<reference evidence="7 8" key="1">
    <citation type="submission" date="2015-02" db="EMBL/GenBank/DDBJ databases">
        <title>Single-cell genomics of uncultivated deep-branching MTB reveals a conserved set of magnetosome genes.</title>
        <authorList>
            <person name="Kolinko S."/>
            <person name="Richter M."/>
            <person name="Glockner F.O."/>
            <person name="Brachmann A."/>
            <person name="Schuler D."/>
        </authorList>
    </citation>
    <scope>NUCLEOTIDE SEQUENCE [LARGE SCALE GENOMIC DNA]</scope>
    <source>
        <strain evidence="7">TM-1</strain>
    </source>
</reference>
<comment type="similarity">
    <text evidence="4">Belongs to the bacterial secretin family.</text>
</comment>
<dbReference type="Proteomes" id="UP000033423">
    <property type="component" value="Unassembled WGS sequence"/>
</dbReference>
<dbReference type="Pfam" id="PF00263">
    <property type="entry name" value="Secretin"/>
    <property type="match status" value="1"/>
</dbReference>
<evidence type="ECO:0000256" key="1">
    <source>
        <dbReference type="ARBA" id="ARBA00004370"/>
    </source>
</evidence>
<keyword evidence="8" id="KW-1185">Reference proteome</keyword>
<organism evidence="7 8">
    <name type="scientific">Candidatus Magnetobacterium bavaricum</name>
    <dbReference type="NCBI Taxonomy" id="29290"/>
    <lineage>
        <taxon>Bacteria</taxon>
        <taxon>Pseudomonadati</taxon>
        <taxon>Nitrospirota</taxon>
        <taxon>Thermodesulfovibrionia</taxon>
        <taxon>Thermodesulfovibrionales</taxon>
        <taxon>Candidatus Magnetobacteriaceae</taxon>
        <taxon>Candidatus Magnetobacterium</taxon>
    </lineage>
</organism>
<comment type="subcellular location">
    <subcellularLocation>
        <location evidence="1">Membrane</location>
    </subcellularLocation>
</comment>
<evidence type="ECO:0000259" key="6">
    <source>
        <dbReference type="Pfam" id="PF22148"/>
    </source>
</evidence>
<keyword evidence="3" id="KW-0472">Membrane</keyword>
<dbReference type="Pfam" id="PF22148">
    <property type="entry name" value="Fervidolysin_NPro-like"/>
    <property type="match status" value="1"/>
</dbReference>
<evidence type="ECO:0000313" key="7">
    <source>
        <dbReference type="EMBL" id="KJU82348.1"/>
    </source>
</evidence>
<dbReference type="GO" id="GO:0015627">
    <property type="term" value="C:type II protein secretion system complex"/>
    <property type="evidence" value="ECO:0007669"/>
    <property type="project" value="TreeGrafter"/>
</dbReference>
<evidence type="ECO:0000256" key="2">
    <source>
        <dbReference type="ARBA" id="ARBA00022729"/>
    </source>
</evidence>
<dbReference type="InterPro" id="IPR054399">
    <property type="entry name" value="Fervidolysin-like_N_prodom"/>
</dbReference>
<gene>
    <name evidence="7" type="ORF">MBAV_005459</name>
</gene>
<feature type="domain" description="Type II/III secretion system secretin-like" evidence="5">
    <location>
        <begin position="4"/>
        <end position="75"/>
    </location>
</feature>
<dbReference type="PANTHER" id="PTHR30332">
    <property type="entry name" value="PROBABLE GENERAL SECRETION PATHWAY PROTEIN D"/>
    <property type="match status" value="1"/>
</dbReference>
<feature type="non-terminal residue" evidence="7">
    <location>
        <position position="1"/>
    </location>
</feature>
<sequence>ISVGPTTTKRSTKTTVFARDNETVVIGGLIQEKEQESLQKVPILGDIPVLGWLFKQKSSTKTKINLMVFLTPHIIHNAEDLKKITEDKNTFLRESARPSDQKEARDARLPERLVVRFKEYVDKEQAGQLLDSLGATIVKVEQSQGIYVVTVPPDKDPDAVLSELQGMPQVKFAESERLLKQLQK</sequence>
<evidence type="ECO:0000313" key="8">
    <source>
        <dbReference type="Proteomes" id="UP000033423"/>
    </source>
</evidence>
<name>A0A0F3GNV2_9BACT</name>
<protein>
    <submittedName>
        <fullName evidence="7">Type II and III secretion system domain protein</fullName>
    </submittedName>
</protein>
<dbReference type="PANTHER" id="PTHR30332:SF24">
    <property type="entry name" value="SECRETIN GSPD-RELATED"/>
    <property type="match status" value="1"/>
</dbReference>
<evidence type="ECO:0000259" key="5">
    <source>
        <dbReference type="Pfam" id="PF00263"/>
    </source>
</evidence>
<dbReference type="GO" id="GO:0009306">
    <property type="term" value="P:protein secretion"/>
    <property type="evidence" value="ECO:0007669"/>
    <property type="project" value="InterPro"/>
</dbReference>
<evidence type="ECO:0000256" key="3">
    <source>
        <dbReference type="ARBA" id="ARBA00023136"/>
    </source>
</evidence>
<evidence type="ECO:0000256" key="4">
    <source>
        <dbReference type="RuleBase" id="RU004003"/>
    </source>
</evidence>